<accession>A0A2R9VNZ3</accession>
<evidence type="ECO:0000313" key="5">
    <source>
        <dbReference type="Proteomes" id="UP000464718"/>
    </source>
</evidence>
<name>A0A2R9VNZ3_VIBPH</name>
<evidence type="ECO:0000313" key="1">
    <source>
        <dbReference type="EMBL" id="HAS6679154.1"/>
    </source>
</evidence>
<gene>
    <name evidence="2" type="ORF">EHC69_05485</name>
    <name evidence="3" type="ORF">FVP01_12335</name>
    <name evidence="1" type="ORF">I7278_20370</name>
</gene>
<evidence type="ECO:0000313" key="4">
    <source>
        <dbReference type="Proteomes" id="UP000321504"/>
    </source>
</evidence>
<dbReference type="Proteomes" id="UP000464718">
    <property type="component" value="Chromosome i"/>
</dbReference>
<evidence type="ECO:0000313" key="2">
    <source>
        <dbReference type="EMBL" id="QHH08841.1"/>
    </source>
</evidence>
<dbReference type="Proteomes" id="UP000321504">
    <property type="component" value="Unassembled WGS sequence"/>
</dbReference>
<dbReference type="EMBL" id="DACQKT010000012">
    <property type="protein sequence ID" value="HAS6679154.1"/>
    <property type="molecule type" value="Genomic_DNA"/>
</dbReference>
<dbReference type="Proteomes" id="UP000856022">
    <property type="component" value="Unassembled WGS sequence"/>
</dbReference>
<reference evidence="1" key="4">
    <citation type="submission" date="2019-12" db="EMBL/GenBank/DDBJ databases">
        <authorList>
            <consortium name="NCBI Pathogen Detection Project"/>
        </authorList>
    </citation>
    <scope>NUCLEOTIDE SEQUENCE</scope>
    <source>
        <strain evidence="1">1930</strain>
    </source>
</reference>
<reference evidence="1" key="1">
    <citation type="journal article" date="2018" name="Genome Biol.">
        <title>SKESA: strategic k-mer extension for scrupulous assemblies.</title>
        <authorList>
            <person name="Souvorov A."/>
            <person name="Agarwala R."/>
            <person name="Lipman D.J."/>
        </authorList>
    </citation>
    <scope>NUCLEOTIDE SEQUENCE</scope>
    <source>
        <strain evidence="1">1930</strain>
    </source>
</reference>
<organism evidence="1">
    <name type="scientific">Vibrio parahaemolyticus</name>
    <dbReference type="NCBI Taxonomy" id="670"/>
    <lineage>
        <taxon>Bacteria</taxon>
        <taxon>Pseudomonadati</taxon>
        <taxon>Pseudomonadota</taxon>
        <taxon>Gammaproteobacteria</taxon>
        <taxon>Vibrionales</taxon>
        <taxon>Vibrionaceae</taxon>
        <taxon>Vibrio</taxon>
    </lineage>
</organism>
<evidence type="ECO:0000313" key="3">
    <source>
        <dbReference type="EMBL" id="TXN16737.1"/>
    </source>
</evidence>
<sequence length="34" mass="3944">MTEKYTSTAHRCDEKTVHKAKSLVLLVIHFVQTK</sequence>
<reference evidence="2 5" key="2">
    <citation type="submission" date="2018-12" db="EMBL/GenBank/DDBJ databases">
        <title>Genomic insights into the evolutionary origins and pathogenicity of five Vibrio parahaemolyticus strains isolated from the shrimp with acute hepatopancreatic necrosis disease (AHPND).</title>
        <authorList>
            <person name="Yang Q."/>
            <person name="Dong X."/>
            <person name="Xie G."/>
            <person name="Fu S."/>
            <person name="Zou P."/>
            <person name="Sun J."/>
            <person name="Wang Y."/>
            <person name="Huang J."/>
        </authorList>
    </citation>
    <scope>NUCLEOTIDE SEQUENCE [LARGE SCALE GENOMIC DNA]</scope>
    <source>
        <strain evidence="2 5">20160303005-1</strain>
    </source>
</reference>
<dbReference type="AlphaFoldDB" id="A0A2R9VNZ3"/>
<protein>
    <submittedName>
        <fullName evidence="1">Uncharacterized protein</fullName>
    </submittedName>
</protein>
<dbReference type="EMBL" id="VRMQ01000002">
    <property type="protein sequence ID" value="TXN16737.1"/>
    <property type="molecule type" value="Genomic_DNA"/>
</dbReference>
<reference evidence="3 4" key="3">
    <citation type="submission" date="2019-08" db="EMBL/GenBank/DDBJ databases">
        <title>Emerging of two pre-pandemic pathogenic O4:KUT lineages of Vibrio parahaemolyticus in coastal eastern China.</title>
        <authorList>
            <person name="Yu H."/>
        </authorList>
    </citation>
    <scope>NUCLEOTIDE SEQUENCE [LARGE SCALE GENOMIC DNA]</scope>
    <source>
        <strain evidence="3 4">HZ17-383</strain>
    </source>
</reference>
<dbReference type="EMBL" id="CP034298">
    <property type="protein sequence ID" value="QHH08841.1"/>
    <property type="molecule type" value="Genomic_DNA"/>
</dbReference>
<proteinExistence type="predicted"/>